<reference evidence="2" key="1">
    <citation type="journal article" date="2019" name="PLoS Negl. Trop. Dis.">
        <title>Revisiting the worldwide diversity of Leptospira species in the environment.</title>
        <authorList>
            <person name="Vincent A.T."/>
            <person name="Schiettekatte O."/>
            <person name="Bourhy P."/>
            <person name="Veyrier F.J."/>
            <person name="Picardeau M."/>
        </authorList>
    </citation>
    <scope>NUCLEOTIDE SEQUENCE [LARGE SCALE GENOMIC DNA]</scope>
    <source>
        <strain evidence="2">201702407</strain>
    </source>
</reference>
<comment type="caution">
    <text evidence="1">The sequence shown here is derived from an EMBL/GenBank/DDBJ whole genome shotgun (WGS) entry which is preliminary data.</text>
</comment>
<evidence type="ECO:0000313" key="1">
    <source>
        <dbReference type="EMBL" id="TGM17265.1"/>
    </source>
</evidence>
<evidence type="ECO:0000313" key="2">
    <source>
        <dbReference type="Proteomes" id="UP000297422"/>
    </source>
</evidence>
<evidence type="ECO:0008006" key="3">
    <source>
        <dbReference type="Google" id="ProtNLM"/>
    </source>
</evidence>
<dbReference type="EMBL" id="RQGT01000059">
    <property type="protein sequence ID" value="TGM17265.1"/>
    <property type="molecule type" value="Genomic_DNA"/>
</dbReference>
<keyword evidence="2" id="KW-1185">Reference proteome</keyword>
<proteinExistence type="predicted"/>
<name>A0ABY2N583_9LEPT</name>
<gene>
    <name evidence="1" type="ORF">EHQ90_07740</name>
</gene>
<protein>
    <recommendedName>
        <fullName evidence="3">DUF3102 domain-containing protein</fullName>
    </recommendedName>
</protein>
<organism evidence="1 2">
    <name type="scientific">Leptospira stimsonii</name>
    <dbReference type="NCBI Taxonomy" id="2202203"/>
    <lineage>
        <taxon>Bacteria</taxon>
        <taxon>Pseudomonadati</taxon>
        <taxon>Spirochaetota</taxon>
        <taxon>Spirochaetia</taxon>
        <taxon>Leptospirales</taxon>
        <taxon>Leptospiraceae</taxon>
        <taxon>Leptospira</taxon>
    </lineage>
</organism>
<accession>A0ABY2N583</accession>
<sequence length="212" mass="24412">MSLKKLKQSERIENAMSQPHAGTELEIIQTNDSLAIEDPVAKKIFSLIDSADNQTKSVMRTYIAMGKVLLEHKAAVGHGRFRKWFDKHIGPESGNPKSFSYMMGTRYMEIAANEEEALSMEQTSLRKLLVHLKEKKATLKKEKNINEDSPKARRLRAETLRSKKKNGEAITAEESLFVFEYLVEFQKEKETRFSLEMKELQDEIDIFSPDQK</sequence>
<dbReference type="Proteomes" id="UP000297422">
    <property type="component" value="Unassembled WGS sequence"/>
</dbReference>